<comment type="caution">
    <text evidence="1">The sequence shown here is derived from an EMBL/GenBank/DDBJ whole genome shotgun (WGS) entry which is preliminary data.</text>
</comment>
<evidence type="ECO:0000313" key="2">
    <source>
        <dbReference type="Proteomes" id="UP000823588"/>
    </source>
</evidence>
<keyword evidence="2" id="KW-1185">Reference proteome</keyword>
<accession>A0A8T4GIG9</accession>
<organism evidence="1 2">
    <name type="scientific">Halorubrum alkaliphilum</name>
    <dbReference type="NCBI Taxonomy" id="261290"/>
    <lineage>
        <taxon>Archaea</taxon>
        <taxon>Methanobacteriati</taxon>
        <taxon>Methanobacteriota</taxon>
        <taxon>Stenosarchaea group</taxon>
        <taxon>Halobacteria</taxon>
        <taxon>Halobacteriales</taxon>
        <taxon>Haloferacaceae</taxon>
        <taxon>Halorubrum</taxon>
    </lineage>
</organism>
<evidence type="ECO:0000313" key="1">
    <source>
        <dbReference type="EMBL" id="MBP1923497.1"/>
    </source>
</evidence>
<dbReference type="EMBL" id="JAGGKQ010000023">
    <property type="protein sequence ID" value="MBP1923497.1"/>
    <property type="molecule type" value="Genomic_DNA"/>
</dbReference>
<dbReference type="AlphaFoldDB" id="A0A8T4GIG9"/>
<name>A0A8T4GIG9_9EURY</name>
<reference evidence="1" key="1">
    <citation type="submission" date="2021-03" db="EMBL/GenBank/DDBJ databases">
        <title>Genomic Encyclopedia of Type Strains, Phase IV (KMG-IV): sequencing the most valuable type-strain genomes for metagenomic binning, comparative biology and taxonomic classification.</title>
        <authorList>
            <person name="Goeker M."/>
        </authorList>
    </citation>
    <scope>NUCLEOTIDE SEQUENCE</scope>
    <source>
        <strain evidence="1">DSM 23564</strain>
    </source>
</reference>
<dbReference type="Proteomes" id="UP000823588">
    <property type="component" value="Unassembled WGS sequence"/>
</dbReference>
<gene>
    <name evidence="1" type="ORF">J2751_002539</name>
</gene>
<proteinExistence type="predicted"/>
<protein>
    <submittedName>
        <fullName evidence="1">IS5 family transposase</fullName>
    </submittedName>
</protein>
<sequence>MSETDFSQLKEDDGEKLRSRSWHGQFRELTRKCIVHNLTQAAS</sequence>